<dbReference type="AlphaFoldDB" id="A0A7C4B9A5"/>
<evidence type="ECO:0000256" key="1">
    <source>
        <dbReference type="SAM" id="MobiDB-lite"/>
    </source>
</evidence>
<evidence type="ECO:0000313" key="2">
    <source>
        <dbReference type="EMBL" id="HGI43435.1"/>
    </source>
</evidence>
<accession>A0A7C4B9A5</accession>
<gene>
    <name evidence="2" type="ORF">ENV17_03505</name>
</gene>
<protein>
    <submittedName>
        <fullName evidence="2">Uncharacterized protein</fullName>
    </submittedName>
</protein>
<comment type="caution">
    <text evidence="2">The sequence shown here is derived from an EMBL/GenBank/DDBJ whole genome shotgun (WGS) entry which is preliminary data.</text>
</comment>
<dbReference type="EMBL" id="DTFI01000083">
    <property type="protein sequence ID" value="HGI43435.1"/>
    <property type="molecule type" value="Genomic_DNA"/>
</dbReference>
<organism evidence="2">
    <name type="scientific">Thermofilum pendens</name>
    <dbReference type="NCBI Taxonomy" id="2269"/>
    <lineage>
        <taxon>Archaea</taxon>
        <taxon>Thermoproteota</taxon>
        <taxon>Thermoprotei</taxon>
        <taxon>Thermofilales</taxon>
        <taxon>Thermofilaceae</taxon>
        <taxon>Thermofilum</taxon>
    </lineage>
</organism>
<feature type="region of interest" description="Disordered" evidence="1">
    <location>
        <begin position="1"/>
        <end position="21"/>
    </location>
</feature>
<reference evidence="2" key="1">
    <citation type="journal article" date="2020" name="mSystems">
        <title>Genome- and Community-Level Interaction Insights into Carbon Utilization and Element Cycling Functions of Hydrothermarchaeota in Hydrothermal Sediment.</title>
        <authorList>
            <person name="Zhou Z."/>
            <person name="Liu Y."/>
            <person name="Xu W."/>
            <person name="Pan J."/>
            <person name="Luo Z.H."/>
            <person name="Li M."/>
        </authorList>
    </citation>
    <scope>NUCLEOTIDE SEQUENCE [LARGE SCALE GENOMIC DNA]</scope>
    <source>
        <strain evidence="2">SpSt-735</strain>
    </source>
</reference>
<sequence>MMKVTLDLETEGLSGGAQEGPKLSEEQALEIMGEYLAAFLASEQDWGVIDSLLRARSEEEALRAYDEALRSVHRVMEGFGFVLLVNLAKSDTLSDVIKEKVTFSSDNVPYVQRAYFNELLDSASKFISMKMRENATQVCLRLVERALSKYPKYMQR</sequence>
<name>A0A7C4B9A5_THEPE</name>
<proteinExistence type="predicted"/>